<dbReference type="Proteomes" id="UP000654075">
    <property type="component" value="Unassembled WGS sequence"/>
</dbReference>
<comment type="caution">
    <text evidence="5">The sequence shown here is derived from an EMBL/GenBank/DDBJ whole genome shotgun (WGS) entry which is preliminary data.</text>
</comment>
<feature type="domain" description="RRM" evidence="4">
    <location>
        <begin position="676"/>
        <end position="762"/>
    </location>
</feature>
<dbReference type="EMBL" id="CAJNNV010031171">
    <property type="protein sequence ID" value="CAE8634887.1"/>
    <property type="molecule type" value="Genomic_DNA"/>
</dbReference>
<gene>
    <name evidence="5" type="ORF">PGLA1383_LOCUS50507</name>
</gene>
<evidence type="ECO:0000313" key="6">
    <source>
        <dbReference type="Proteomes" id="UP000654075"/>
    </source>
</evidence>
<protein>
    <recommendedName>
        <fullName evidence="4">RRM domain-containing protein</fullName>
    </recommendedName>
</protein>
<evidence type="ECO:0000256" key="1">
    <source>
        <dbReference type="ARBA" id="ARBA00022884"/>
    </source>
</evidence>
<dbReference type="InterPro" id="IPR000504">
    <property type="entry name" value="RRM_dom"/>
</dbReference>
<dbReference type="InterPro" id="IPR012677">
    <property type="entry name" value="Nucleotide-bd_a/b_plait_sf"/>
</dbReference>
<dbReference type="Pfam" id="PF00076">
    <property type="entry name" value="RRM_1"/>
    <property type="match status" value="5"/>
</dbReference>
<dbReference type="AlphaFoldDB" id="A0A813HBC8"/>
<evidence type="ECO:0000313" key="5">
    <source>
        <dbReference type="EMBL" id="CAE8634887.1"/>
    </source>
</evidence>
<name>A0A813HBC8_POLGL</name>
<dbReference type="Gene3D" id="3.30.70.330">
    <property type="match status" value="5"/>
</dbReference>
<dbReference type="InterPro" id="IPR035979">
    <property type="entry name" value="RBD_domain_sf"/>
</dbReference>
<evidence type="ECO:0000256" key="2">
    <source>
        <dbReference type="PROSITE-ProRule" id="PRU00176"/>
    </source>
</evidence>
<proteinExistence type="predicted"/>
<keyword evidence="6" id="KW-1185">Reference proteome</keyword>
<dbReference type="InterPro" id="IPR050502">
    <property type="entry name" value="Euk_RNA-bind_prot"/>
</dbReference>
<dbReference type="SMART" id="SM00360">
    <property type="entry name" value="RRM"/>
    <property type="match status" value="5"/>
</dbReference>
<feature type="domain" description="RRM" evidence="4">
    <location>
        <begin position="370"/>
        <end position="449"/>
    </location>
</feature>
<dbReference type="OrthoDB" id="292575at2759"/>
<reference evidence="5" key="1">
    <citation type="submission" date="2021-02" db="EMBL/GenBank/DDBJ databases">
        <authorList>
            <person name="Dougan E. K."/>
            <person name="Rhodes N."/>
            <person name="Thang M."/>
            <person name="Chan C."/>
        </authorList>
    </citation>
    <scope>NUCLEOTIDE SEQUENCE</scope>
</reference>
<evidence type="ECO:0000256" key="3">
    <source>
        <dbReference type="SAM" id="MobiDB-lite"/>
    </source>
</evidence>
<dbReference type="GO" id="GO:0003729">
    <property type="term" value="F:mRNA binding"/>
    <property type="evidence" value="ECO:0007669"/>
    <property type="project" value="TreeGrafter"/>
</dbReference>
<dbReference type="SUPFAM" id="SSF54928">
    <property type="entry name" value="RNA-binding domain, RBD"/>
    <property type="match status" value="3"/>
</dbReference>
<keyword evidence="1 2" id="KW-0694">RNA-binding</keyword>
<dbReference type="PANTHER" id="PTHR48025:SF1">
    <property type="entry name" value="RRM DOMAIN-CONTAINING PROTEIN"/>
    <property type="match status" value="1"/>
</dbReference>
<dbReference type="GO" id="GO:0005634">
    <property type="term" value="C:nucleus"/>
    <property type="evidence" value="ECO:0007669"/>
    <property type="project" value="TreeGrafter"/>
</dbReference>
<sequence length="1168" mass="127595">MALARGGHACERCSRVAAQHCLDYTRSKRVDTIKESLTELSELGEGHCAYTIMATCMGSCRVMYSMRTTRPDWAHDAFAEFDCLVRTAFENFIGAPLSNTAWQQSALASSKRGLGLRSAATHAPAAYVASVCSTWDLCRDIDPNYVWEGEFAGSGIAMATQILNSQLPQTATLRLRAAGTDSNGACLRAAAAPHAGAWLNAPACKNAGLRLTSAEFAAAAMFQVGASFMTSDTWCPKCDRTLEHTAAHAVACAGGGHRVVRHNSIRDECYWRCLAVGVEAEREESGLLPSDPLRRPADVFLAAWPGGIPLALNFAEAIREYFAKAGPIVKYEATRKGKARLTYSSAADAKNAVASLNGITIEGNFHPLSVRIFTHKATKSKVADGDMTDEAIREYFAKAGPIVKYEATRKGKARLTYSSAADAKNAVASLNGITIEGNIHPLSVRIFTHKATKSKVADGVEKTQKQTSEGAEAEETQVYAVGFDKDMTDEAIREYFAKAGPIVKYEAMRKGKARLTYSSAADAKNAVASLNGITIEGNFHPLSVRIFTHKATKSKVADGVEKTQKQTSEGAEAEETQVYAVGFDKDMTEEAIREYFAKAGPIVKYEATRKGKARLTYSSAADAKNAVASLSGITIEGIIHPLSVRIFTHKATKSKVADGVEKTQKQTSEGAEAEETQVYAAGFDTDNLLQRQQFRVDKDMTDEAIREYFAKAGPIVKYQATRKGKARLTYSSAADAKNAVASLNGITIEGNINPLFVQWQSSGRGLALFKVVLSCLHLFGTDFISGFPLPQDVEMVPSLGPRTPPIEFSSEAERTVFLRRLDPTDPLAMMTRRRQHLPDEPGYIGLSASGPGYIDWAARLQDSLGVPPPYLILVAFPWDSRGVPYTSIDTPELLLQWCIDIWLAVAAEKVKAEINQSAQKVILNVLGDIRLDERLSLALDWRQNILDSVHISSNELPAKELAHDVLASALADGGVPSGSWFHSDFGDHTMDSDPDLLKCGTSVDSISEPSSKRSRRARKRIQKPVLTLLRGQSFVDSVAPMDFETFPLQKMQEAVLKVIASQQPMMTNMQIDNVEFWAPLNTAELLQQIVKNKTPMLAMELVYTSQIKERLQEVYTMMEEIKTHAAVVSQMHGDLDSAPGLFRALFVQGMPSQISVWSRVYEDNQQAS</sequence>
<feature type="domain" description="RRM" evidence="4">
    <location>
        <begin position="476"/>
        <end position="549"/>
    </location>
</feature>
<feature type="domain" description="RRM" evidence="4">
    <location>
        <begin position="576"/>
        <end position="637"/>
    </location>
</feature>
<organism evidence="5 6">
    <name type="scientific">Polarella glacialis</name>
    <name type="common">Dinoflagellate</name>
    <dbReference type="NCBI Taxonomy" id="89957"/>
    <lineage>
        <taxon>Eukaryota</taxon>
        <taxon>Sar</taxon>
        <taxon>Alveolata</taxon>
        <taxon>Dinophyceae</taxon>
        <taxon>Suessiales</taxon>
        <taxon>Suessiaceae</taxon>
        <taxon>Polarella</taxon>
    </lineage>
</organism>
<dbReference type="PANTHER" id="PTHR48025">
    <property type="entry name" value="OS02G0815200 PROTEIN"/>
    <property type="match status" value="1"/>
</dbReference>
<dbReference type="CDD" id="cd00590">
    <property type="entry name" value="RRM_SF"/>
    <property type="match status" value="5"/>
</dbReference>
<feature type="region of interest" description="Disordered" evidence="3">
    <location>
        <begin position="1000"/>
        <end position="1019"/>
    </location>
</feature>
<dbReference type="PROSITE" id="PS50102">
    <property type="entry name" value="RRM"/>
    <property type="match status" value="5"/>
</dbReference>
<evidence type="ECO:0000259" key="4">
    <source>
        <dbReference type="PROSITE" id="PS50102"/>
    </source>
</evidence>
<feature type="domain" description="RRM" evidence="4">
    <location>
        <begin position="297"/>
        <end position="375"/>
    </location>
</feature>
<accession>A0A813HBC8</accession>